<dbReference type="Proteomes" id="UP000018217">
    <property type="component" value="Unassembled WGS sequence"/>
</dbReference>
<organism evidence="1 2">
    <name type="scientific">Erwinia piriflorinigrans CFBP 5888</name>
    <dbReference type="NCBI Taxonomy" id="1161919"/>
    <lineage>
        <taxon>Bacteria</taxon>
        <taxon>Pseudomonadati</taxon>
        <taxon>Pseudomonadota</taxon>
        <taxon>Gammaproteobacteria</taxon>
        <taxon>Enterobacterales</taxon>
        <taxon>Erwiniaceae</taxon>
        <taxon>Erwinia</taxon>
    </lineage>
</organism>
<sequence length="51" mass="5521">MYGKNLLKANLKRLRLLRFSSFTLGGVGLEGSYLSMTAQKPAKKTAGGFQA</sequence>
<dbReference type="EMBL" id="CAHS01000015">
    <property type="protein sequence ID" value="CCG87791.1"/>
    <property type="molecule type" value="Genomic_DNA"/>
</dbReference>
<evidence type="ECO:0000313" key="1">
    <source>
        <dbReference type="EMBL" id="CCG87791.1"/>
    </source>
</evidence>
<dbReference type="RefSeq" id="WP_023655576.1">
    <property type="nucleotide sequence ID" value="NZ_CAHS01000015.1"/>
</dbReference>
<accession>V5Z9T2</accession>
<proteinExistence type="predicted"/>
<protein>
    <submittedName>
        <fullName evidence="1">Uncharacterized protein</fullName>
    </submittedName>
</protein>
<reference evidence="1 2" key="1">
    <citation type="journal article" date="2013" name="Syst. Appl. Microbiol.">
        <title>Phylogenetic position and virulence apparatus of the pear flower necrosis pathogen Erwinia piriflorinigrans CFBP 5888T as assessed by comparative genomics.</title>
        <authorList>
            <person name="Smits T.H."/>
            <person name="Rezzonico F."/>
            <person name="Lopez M.M."/>
            <person name="Blom J."/>
            <person name="Goesmann A."/>
            <person name="Frey J.E."/>
            <person name="Duffy B."/>
        </authorList>
    </citation>
    <scope>NUCLEOTIDE SEQUENCE [LARGE SCALE GENOMIC DNA]</scope>
    <source>
        <strain evidence="2">CFBP5888</strain>
    </source>
</reference>
<name>V5Z9T2_9GAMM</name>
<dbReference type="AlphaFoldDB" id="V5Z9T2"/>
<comment type="caution">
    <text evidence="1">The sequence shown here is derived from an EMBL/GenBank/DDBJ whole genome shotgun (WGS) entry which is preliminary data.</text>
</comment>
<keyword evidence="2" id="KW-1185">Reference proteome</keyword>
<gene>
    <name evidence="1" type="ORF">EPIR_2428</name>
</gene>
<evidence type="ECO:0000313" key="2">
    <source>
        <dbReference type="Proteomes" id="UP000018217"/>
    </source>
</evidence>